<keyword evidence="1" id="KW-0812">Transmembrane</keyword>
<feature type="transmembrane region" description="Helical" evidence="1">
    <location>
        <begin position="21"/>
        <end position="41"/>
    </location>
</feature>
<accession>A0A8J3TIR0</accession>
<evidence type="ECO:0000313" key="2">
    <source>
        <dbReference type="EMBL" id="GII26477.1"/>
    </source>
</evidence>
<organism evidence="2 3">
    <name type="scientific">Planosporangium mesophilum</name>
    <dbReference type="NCBI Taxonomy" id="689768"/>
    <lineage>
        <taxon>Bacteria</taxon>
        <taxon>Bacillati</taxon>
        <taxon>Actinomycetota</taxon>
        <taxon>Actinomycetes</taxon>
        <taxon>Micromonosporales</taxon>
        <taxon>Micromonosporaceae</taxon>
        <taxon>Planosporangium</taxon>
    </lineage>
</organism>
<feature type="transmembrane region" description="Helical" evidence="1">
    <location>
        <begin position="47"/>
        <end position="67"/>
    </location>
</feature>
<keyword evidence="1" id="KW-0472">Membrane</keyword>
<evidence type="ECO:0000313" key="3">
    <source>
        <dbReference type="Proteomes" id="UP000599074"/>
    </source>
</evidence>
<protein>
    <submittedName>
        <fullName evidence="2">Uncharacterized protein</fullName>
    </submittedName>
</protein>
<name>A0A8J3TIR0_9ACTN</name>
<keyword evidence="1" id="KW-1133">Transmembrane helix</keyword>
<comment type="caution">
    <text evidence="2">The sequence shown here is derived from an EMBL/GenBank/DDBJ whole genome shotgun (WGS) entry which is preliminary data.</text>
</comment>
<dbReference type="EMBL" id="BOON01000080">
    <property type="protein sequence ID" value="GII26477.1"/>
    <property type="molecule type" value="Genomic_DNA"/>
</dbReference>
<dbReference type="Proteomes" id="UP000599074">
    <property type="component" value="Unassembled WGS sequence"/>
</dbReference>
<feature type="transmembrane region" description="Helical" evidence="1">
    <location>
        <begin position="74"/>
        <end position="99"/>
    </location>
</feature>
<gene>
    <name evidence="2" type="ORF">Pme01_60740</name>
</gene>
<evidence type="ECO:0000256" key="1">
    <source>
        <dbReference type="SAM" id="Phobius"/>
    </source>
</evidence>
<reference evidence="2" key="1">
    <citation type="submission" date="2021-01" db="EMBL/GenBank/DDBJ databases">
        <title>Whole genome shotgun sequence of Planosporangium mesophilum NBRC 109066.</title>
        <authorList>
            <person name="Komaki H."/>
            <person name="Tamura T."/>
        </authorList>
    </citation>
    <scope>NUCLEOTIDE SEQUENCE</scope>
    <source>
        <strain evidence="2">NBRC 109066</strain>
    </source>
</reference>
<keyword evidence="3" id="KW-1185">Reference proteome</keyword>
<dbReference type="AlphaFoldDB" id="A0A8J3TIR0"/>
<sequence>MLRTAPGPSRPVFREPFPIRGGAVALGMVGGGLWMMLFGLLASTARAYAWITILAGLVAWLVTLLLARMGDRGAAVGLAVSTAMGLAIAMIVVTVRWIGGTWLLW</sequence>
<proteinExistence type="predicted"/>